<protein>
    <submittedName>
        <fullName evidence="1">Uncharacterized protein</fullName>
    </submittedName>
</protein>
<accession>A0A1H3CV75</accession>
<dbReference type="EMBL" id="FNOK01000012">
    <property type="protein sequence ID" value="SDX58051.1"/>
    <property type="molecule type" value="Genomic_DNA"/>
</dbReference>
<reference evidence="2" key="1">
    <citation type="submission" date="2016-10" db="EMBL/GenBank/DDBJ databases">
        <authorList>
            <person name="Varghese N."/>
            <person name="Submissions S."/>
        </authorList>
    </citation>
    <scope>NUCLEOTIDE SEQUENCE [LARGE SCALE GENOMIC DNA]</scope>
    <source>
        <strain evidence="2">CGMCC 4.3530</strain>
    </source>
</reference>
<proteinExistence type="predicted"/>
<dbReference type="AlphaFoldDB" id="A0A1H3CV75"/>
<evidence type="ECO:0000313" key="1">
    <source>
        <dbReference type="EMBL" id="SDX58051.1"/>
    </source>
</evidence>
<evidence type="ECO:0000313" key="2">
    <source>
        <dbReference type="Proteomes" id="UP000199529"/>
    </source>
</evidence>
<keyword evidence="2" id="KW-1185">Reference proteome</keyword>
<gene>
    <name evidence="1" type="ORF">SAMN05216215_1012165</name>
</gene>
<sequence length="34" mass="3998">MRSENEYVQYLHGEGYPHRHPELVVPPEEYDGLG</sequence>
<name>A0A1H3CV75_9PSEU</name>
<organism evidence="1 2">
    <name type="scientific">Saccharopolyspora shandongensis</name>
    <dbReference type="NCBI Taxonomy" id="418495"/>
    <lineage>
        <taxon>Bacteria</taxon>
        <taxon>Bacillati</taxon>
        <taxon>Actinomycetota</taxon>
        <taxon>Actinomycetes</taxon>
        <taxon>Pseudonocardiales</taxon>
        <taxon>Pseudonocardiaceae</taxon>
        <taxon>Saccharopolyspora</taxon>
    </lineage>
</organism>
<dbReference type="Proteomes" id="UP000199529">
    <property type="component" value="Unassembled WGS sequence"/>
</dbReference>